<evidence type="ECO:0000313" key="1">
    <source>
        <dbReference type="EMBL" id="GBL74724.1"/>
    </source>
</evidence>
<sequence length="66" mass="7566">MNAMASIISTFYPAGEDSICLCSGFWKNFSSFNYHNKHGLFKSKCGYHGWIFDSLSLKEWKYVACP</sequence>
<evidence type="ECO:0000313" key="2">
    <source>
        <dbReference type="Proteomes" id="UP000499080"/>
    </source>
</evidence>
<dbReference type="EMBL" id="BGPR01000006">
    <property type="protein sequence ID" value="GBL74724.1"/>
    <property type="molecule type" value="Genomic_DNA"/>
</dbReference>
<protein>
    <submittedName>
        <fullName evidence="1">Uncharacterized protein</fullName>
    </submittedName>
</protein>
<dbReference type="Proteomes" id="UP000499080">
    <property type="component" value="Unassembled WGS sequence"/>
</dbReference>
<reference evidence="1 2" key="1">
    <citation type="journal article" date="2019" name="Sci. Rep.">
        <title>Orb-weaving spider Araneus ventricosus genome elucidates the spidroin gene catalogue.</title>
        <authorList>
            <person name="Kono N."/>
            <person name="Nakamura H."/>
            <person name="Ohtoshi R."/>
            <person name="Moran D.A.P."/>
            <person name="Shinohara A."/>
            <person name="Yoshida Y."/>
            <person name="Fujiwara M."/>
            <person name="Mori M."/>
            <person name="Tomita M."/>
            <person name="Arakawa K."/>
        </authorList>
    </citation>
    <scope>NUCLEOTIDE SEQUENCE [LARGE SCALE GENOMIC DNA]</scope>
</reference>
<gene>
    <name evidence="1" type="ORF">AVEN_243598_1</name>
</gene>
<comment type="caution">
    <text evidence="1">The sequence shown here is derived from an EMBL/GenBank/DDBJ whole genome shotgun (WGS) entry which is preliminary data.</text>
</comment>
<dbReference type="AlphaFoldDB" id="A0A4Y2A722"/>
<accession>A0A4Y2A722</accession>
<keyword evidence="2" id="KW-1185">Reference proteome</keyword>
<name>A0A4Y2A722_ARAVE</name>
<proteinExistence type="predicted"/>
<organism evidence="1 2">
    <name type="scientific">Araneus ventricosus</name>
    <name type="common">Orbweaver spider</name>
    <name type="synonym">Epeira ventricosa</name>
    <dbReference type="NCBI Taxonomy" id="182803"/>
    <lineage>
        <taxon>Eukaryota</taxon>
        <taxon>Metazoa</taxon>
        <taxon>Ecdysozoa</taxon>
        <taxon>Arthropoda</taxon>
        <taxon>Chelicerata</taxon>
        <taxon>Arachnida</taxon>
        <taxon>Araneae</taxon>
        <taxon>Araneomorphae</taxon>
        <taxon>Entelegynae</taxon>
        <taxon>Araneoidea</taxon>
        <taxon>Araneidae</taxon>
        <taxon>Araneus</taxon>
    </lineage>
</organism>